<dbReference type="Proteomes" id="UP000789831">
    <property type="component" value="Unassembled WGS sequence"/>
</dbReference>
<keyword evidence="2" id="KW-1185">Reference proteome</keyword>
<feature type="non-terminal residue" evidence="1">
    <location>
        <position position="67"/>
    </location>
</feature>
<organism evidence="1 2">
    <name type="scientific">Ambispora gerdemannii</name>
    <dbReference type="NCBI Taxonomy" id="144530"/>
    <lineage>
        <taxon>Eukaryota</taxon>
        <taxon>Fungi</taxon>
        <taxon>Fungi incertae sedis</taxon>
        <taxon>Mucoromycota</taxon>
        <taxon>Glomeromycotina</taxon>
        <taxon>Glomeromycetes</taxon>
        <taxon>Archaeosporales</taxon>
        <taxon>Ambisporaceae</taxon>
        <taxon>Ambispora</taxon>
    </lineage>
</organism>
<dbReference type="EMBL" id="CAJVPL010018825">
    <property type="protein sequence ID" value="CAG8703182.1"/>
    <property type="molecule type" value="Genomic_DNA"/>
</dbReference>
<dbReference type="AlphaFoldDB" id="A0A9N9N5V7"/>
<name>A0A9N9N5V7_9GLOM</name>
<proteinExistence type="predicted"/>
<reference evidence="1" key="1">
    <citation type="submission" date="2021-06" db="EMBL/GenBank/DDBJ databases">
        <authorList>
            <person name="Kallberg Y."/>
            <person name="Tangrot J."/>
            <person name="Rosling A."/>
        </authorList>
    </citation>
    <scope>NUCLEOTIDE SEQUENCE</scope>
    <source>
        <strain evidence="1">MT106</strain>
    </source>
</reference>
<protein>
    <submittedName>
        <fullName evidence="1">697_t:CDS:1</fullName>
    </submittedName>
</protein>
<gene>
    <name evidence="1" type="ORF">AGERDE_LOCUS13613</name>
</gene>
<accession>A0A9N9N5V7</accession>
<evidence type="ECO:0000313" key="2">
    <source>
        <dbReference type="Proteomes" id="UP000789831"/>
    </source>
</evidence>
<sequence length="67" mass="7797">KVEIRDVFGLLYDSDELLPAREIEDYCPRSLQKKNIHVVVSLPTPTDSYPRYFKASQEVRVRAKKTS</sequence>
<feature type="non-terminal residue" evidence="1">
    <location>
        <position position="1"/>
    </location>
</feature>
<comment type="caution">
    <text evidence="1">The sequence shown here is derived from an EMBL/GenBank/DDBJ whole genome shotgun (WGS) entry which is preliminary data.</text>
</comment>
<evidence type="ECO:0000313" key="1">
    <source>
        <dbReference type="EMBL" id="CAG8703182.1"/>
    </source>
</evidence>